<proteinExistence type="predicted"/>
<dbReference type="EMBL" id="JBHUFC010000001">
    <property type="protein sequence ID" value="MFD1786268.1"/>
    <property type="molecule type" value="Genomic_DNA"/>
</dbReference>
<sequence length="89" mass="9633">MLFSSPTQFAVLALCVLAGFIFGLAARSGGRAKARLREMEAEHTAYRRDAEAQIKAAEVERDRMARTAPVAVAPSGIRAQDEARPAGRF</sequence>
<accession>A0ABW4N8S0</accession>
<organism evidence="1 2">
    <name type="scientific">Sphingomonas floccifaciens</name>
    <dbReference type="NCBI Taxonomy" id="1844115"/>
    <lineage>
        <taxon>Bacteria</taxon>
        <taxon>Pseudomonadati</taxon>
        <taxon>Pseudomonadota</taxon>
        <taxon>Alphaproteobacteria</taxon>
        <taxon>Sphingomonadales</taxon>
        <taxon>Sphingomonadaceae</taxon>
        <taxon>Sphingomonas</taxon>
    </lineage>
</organism>
<protein>
    <submittedName>
        <fullName evidence="1">Uncharacterized protein</fullName>
    </submittedName>
</protein>
<comment type="caution">
    <text evidence="1">The sequence shown here is derived from an EMBL/GenBank/DDBJ whole genome shotgun (WGS) entry which is preliminary data.</text>
</comment>
<dbReference type="Proteomes" id="UP001597283">
    <property type="component" value="Unassembled WGS sequence"/>
</dbReference>
<keyword evidence="2" id="KW-1185">Reference proteome</keyword>
<reference evidence="2" key="1">
    <citation type="journal article" date="2019" name="Int. J. Syst. Evol. Microbiol.">
        <title>The Global Catalogue of Microorganisms (GCM) 10K type strain sequencing project: providing services to taxonomists for standard genome sequencing and annotation.</title>
        <authorList>
            <consortium name="The Broad Institute Genomics Platform"/>
            <consortium name="The Broad Institute Genome Sequencing Center for Infectious Disease"/>
            <person name="Wu L."/>
            <person name="Ma J."/>
        </authorList>
    </citation>
    <scope>NUCLEOTIDE SEQUENCE [LARGE SCALE GENOMIC DNA]</scope>
    <source>
        <strain evidence="2">Q85</strain>
    </source>
</reference>
<evidence type="ECO:0000313" key="2">
    <source>
        <dbReference type="Proteomes" id="UP001597283"/>
    </source>
</evidence>
<dbReference type="RefSeq" id="WP_380938083.1">
    <property type="nucleotide sequence ID" value="NZ_JBHUFC010000001.1"/>
</dbReference>
<evidence type="ECO:0000313" key="1">
    <source>
        <dbReference type="EMBL" id="MFD1786268.1"/>
    </source>
</evidence>
<gene>
    <name evidence="1" type="ORF">ACFSC3_01660</name>
</gene>
<name>A0ABW4N8S0_9SPHN</name>